<evidence type="ECO:0000256" key="1">
    <source>
        <dbReference type="SAM" id="SignalP"/>
    </source>
</evidence>
<dbReference type="Pfam" id="PF04314">
    <property type="entry name" value="PCuAC"/>
    <property type="match status" value="1"/>
</dbReference>
<keyword evidence="1" id="KW-0732">Signal</keyword>
<feature type="chain" id="PRO_5005799939" description="Copper chaperone" evidence="1">
    <location>
        <begin position="24"/>
        <end position="164"/>
    </location>
</feature>
<dbReference type="EMBL" id="CP010552">
    <property type="protein sequence ID" value="ALE52874.1"/>
    <property type="molecule type" value="Genomic_DNA"/>
</dbReference>
<keyword evidence="3" id="KW-1185">Reference proteome</keyword>
<dbReference type="OrthoDB" id="9796962at2"/>
<reference evidence="2 3" key="1">
    <citation type="journal article" date="2015" name="Genome Announc.">
        <title>Genome Sequence of 'Candidatus Thioglobus autotrophica' Strain EF1, a Chemoautotroph from the SUP05 Clade of Marine Gammaproteobacteria.</title>
        <authorList>
            <person name="Shah V."/>
            <person name="Morris R.M."/>
        </authorList>
    </citation>
    <scope>NUCLEOTIDE SEQUENCE [LARGE SCALE GENOMIC DNA]</scope>
    <source>
        <strain evidence="2 3">EF1</strain>
    </source>
</reference>
<dbReference type="Gene3D" id="2.60.40.1890">
    <property type="entry name" value="PCu(A)C copper chaperone"/>
    <property type="match status" value="1"/>
</dbReference>
<name>A0A0M4PL82_9GAMM</name>
<evidence type="ECO:0008006" key="4">
    <source>
        <dbReference type="Google" id="ProtNLM"/>
    </source>
</evidence>
<dbReference type="KEGG" id="tho:SP60_06470"/>
<dbReference type="InterPro" id="IPR007410">
    <property type="entry name" value="LpqE-like"/>
</dbReference>
<organism evidence="2 3">
    <name type="scientific">Candidatus Thioglobus autotrophicus</name>
    <dbReference type="NCBI Taxonomy" id="1705394"/>
    <lineage>
        <taxon>Bacteria</taxon>
        <taxon>Pseudomonadati</taxon>
        <taxon>Pseudomonadota</taxon>
        <taxon>Gammaproteobacteria</taxon>
        <taxon>Candidatus Pseudothioglobaceae</taxon>
        <taxon>Candidatus Thioglobus</taxon>
    </lineage>
</organism>
<dbReference type="STRING" id="1705394.SP60_06470"/>
<dbReference type="Proteomes" id="UP000058020">
    <property type="component" value="Chromosome"/>
</dbReference>
<proteinExistence type="predicted"/>
<dbReference type="SUPFAM" id="SSF110087">
    <property type="entry name" value="DR1885-like metal-binding protein"/>
    <property type="match status" value="1"/>
</dbReference>
<dbReference type="InterPro" id="IPR036182">
    <property type="entry name" value="PCuAC_sf"/>
</dbReference>
<sequence length="164" mass="18308">MLNNIKKILFILVAFVSITATNAASHAHQNNHVNHQITITDPWIRSAPINAPALGLFMNISNNTNQEVRLISAHTKGYKRIELHRTIDSNGVMKMVKQAFMPIPAHAKLHLKPGSWHIMLIAPEQVPSEGEQVSVSLKFNDGSTQTIQVLVRKGGMMMQHHSMH</sequence>
<dbReference type="AlphaFoldDB" id="A0A0M4PL82"/>
<gene>
    <name evidence="2" type="ORF">SP60_06470</name>
</gene>
<dbReference type="RefSeq" id="WP_053951847.1">
    <property type="nucleotide sequence ID" value="NZ_CP010552.1"/>
</dbReference>
<evidence type="ECO:0000313" key="3">
    <source>
        <dbReference type="Proteomes" id="UP000058020"/>
    </source>
</evidence>
<accession>A0A0M4PL82</accession>
<evidence type="ECO:0000313" key="2">
    <source>
        <dbReference type="EMBL" id="ALE52874.1"/>
    </source>
</evidence>
<dbReference type="PANTHER" id="PTHR36302:SF1">
    <property type="entry name" value="COPPER CHAPERONE PCU(A)C"/>
    <property type="match status" value="1"/>
</dbReference>
<dbReference type="PANTHER" id="PTHR36302">
    <property type="entry name" value="BLR7088 PROTEIN"/>
    <property type="match status" value="1"/>
</dbReference>
<dbReference type="InterPro" id="IPR058248">
    <property type="entry name" value="Lxx211020-like"/>
</dbReference>
<feature type="signal peptide" evidence="1">
    <location>
        <begin position="1"/>
        <end position="23"/>
    </location>
</feature>
<protein>
    <recommendedName>
        <fullName evidence="4">Copper chaperone</fullName>
    </recommendedName>
</protein>